<dbReference type="PRINTS" id="PR00742">
    <property type="entry name" value="GLHYDRLASE35"/>
</dbReference>
<evidence type="ECO:0000313" key="11">
    <source>
        <dbReference type="Proteomes" id="UP001431783"/>
    </source>
</evidence>
<comment type="similarity">
    <text evidence="1 6">Belongs to the glycosyl hydrolase 35 family.</text>
</comment>
<dbReference type="Pfam" id="PF21317">
    <property type="entry name" value="BetaGal_ABD_1"/>
    <property type="match status" value="1"/>
</dbReference>
<dbReference type="InterPro" id="IPR017853">
    <property type="entry name" value="GH"/>
</dbReference>
<reference evidence="10 11" key="1">
    <citation type="submission" date="2023-03" db="EMBL/GenBank/DDBJ databases">
        <title>Genome insight into feeding habits of ladybird beetles.</title>
        <authorList>
            <person name="Li H.-S."/>
            <person name="Huang Y.-H."/>
            <person name="Pang H."/>
        </authorList>
    </citation>
    <scope>NUCLEOTIDE SEQUENCE [LARGE SCALE GENOMIC DNA]</scope>
    <source>
        <strain evidence="10">SYSU_2023b</strain>
        <tissue evidence="10">Whole body</tissue>
    </source>
</reference>
<feature type="active site" description="Proton donor" evidence="4">
    <location>
        <position position="181"/>
    </location>
</feature>
<evidence type="ECO:0000256" key="6">
    <source>
        <dbReference type="RuleBase" id="RU003679"/>
    </source>
</evidence>
<dbReference type="Pfam" id="PF01301">
    <property type="entry name" value="Glyco_hydro_35"/>
    <property type="match status" value="1"/>
</dbReference>
<dbReference type="InterPro" id="IPR048913">
    <property type="entry name" value="BetaGal_gal-bd"/>
</dbReference>
<dbReference type="InterPro" id="IPR001944">
    <property type="entry name" value="Glycoside_Hdrlase_35"/>
</dbReference>
<dbReference type="Gene3D" id="2.60.120.260">
    <property type="entry name" value="Galactose-binding domain-like"/>
    <property type="match status" value="2"/>
</dbReference>
<comment type="caution">
    <text evidence="10">The sequence shown here is derived from an EMBL/GenBank/DDBJ whole genome shotgun (WGS) entry which is preliminary data.</text>
</comment>
<evidence type="ECO:0000256" key="3">
    <source>
        <dbReference type="ARBA" id="ARBA00023295"/>
    </source>
</evidence>
<dbReference type="InterPro" id="IPR048912">
    <property type="entry name" value="BetaGal1-like_ABD1"/>
</dbReference>
<feature type="domain" description="Glycoside hydrolase 35 catalytic" evidence="7">
    <location>
        <begin position="27"/>
        <end position="351"/>
    </location>
</feature>
<dbReference type="AlphaFoldDB" id="A0AAW1U3P9"/>
<dbReference type="PANTHER" id="PTHR23421">
    <property type="entry name" value="BETA-GALACTOSIDASE RELATED"/>
    <property type="match status" value="1"/>
</dbReference>
<evidence type="ECO:0000256" key="1">
    <source>
        <dbReference type="ARBA" id="ARBA00009809"/>
    </source>
</evidence>
<name>A0AAW1U3P9_9CUCU</name>
<dbReference type="InterPro" id="IPR019801">
    <property type="entry name" value="Glyco_hydro_35_CS"/>
</dbReference>
<dbReference type="FunFam" id="2.60.120.260:FF:000049">
    <property type="entry name" value="Beta-galactosidase"/>
    <property type="match status" value="1"/>
</dbReference>
<dbReference type="SUPFAM" id="SSF49785">
    <property type="entry name" value="Galactose-binding domain-like"/>
    <property type="match status" value="1"/>
</dbReference>
<proteinExistence type="inferred from homology"/>
<accession>A0AAW1U3P9</accession>
<protein>
    <recommendedName>
        <fullName evidence="5">Beta-galactosidase</fullName>
        <ecNumber evidence="5">3.2.1.23</ecNumber>
    </recommendedName>
</protein>
<gene>
    <name evidence="10" type="ORF">WA026_005396</name>
</gene>
<dbReference type="GO" id="GO:0005975">
    <property type="term" value="P:carbohydrate metabolic process"/>
    <property type="evidence" value="ECO:0007669"/>
    <property type="project" value="InterPro"/>
</dbReference>
<dbReference type="EC" id="3.2.1.23" evidence="5"/>
<dbReference type="Proteomes" id="UP001431783">
    <property type="component" value="Unassembled WGS sequence"/>
</dbReference>
<feature type="domain" description="Beta-galactosidase galactose-binding" evidence="9">
    <location>
        <begin position="552"/>
        <end position="610"/>
    </location>
</feature>
<dbReference type="GO" id="GO:0004565">
    <property type="term" value="F:beta-galactosidase activity"/>
    <property type="evidence" value="ECO:0007669"/>
    <property type="project" value="UniProtKB-EC"/>
</dbReference>
<dbReference type="InterPro" id="IPR031330">
    <property type="entry name" value="Gly_Hdrlase_35_cat"/>
</dbReference>
<evidence type="ECO:0000256" key="5">
    <source>
        <dbReference type="RuleBase" id="RU000675"/>
    </source>
</evidence>
<dbReference type="SUPFAM" id="SSF51445">
    <property type="entry name" value="(Trans)glycosidases"/>
    <property type="match status" value="1"/>
</dbReference>
<evidence type="ECO:0000256" key="4">
    <source>
        <dbReference type="PIRSR" id="PIRSR006336-1"/>
    </source>
</evidence>
<keyword evidence="3 5" id="KW-0326">Glycosidase</keyword>
<evidence type="ECO:0000259" key="8">
    <source>
        <dbReference type="Pfam" id="PF21317"/>
    </source>
</evidence>
<sequence length="635" mass="73563">MSSLPTVYEYYTSGGIHSGLAASGDEFKLNNLPIAIYSGAIHYFRIHPDYWRDRLRKAKACGLNCVETYVPWNLHEPEKDFYDFGNGMKDMSLFCDIKRYLKVAQEEDLLVIVRPGPYICAEWEFGGMPSYLLREENLTFRSSDQRFLKRVEKYFNELFKILSPLQFTKGGPVIAFQIENEYGNVKEINKEIDVKYLLRLKELMEQNGVKELLFTSDTPSLGFFGTIPGVLATANFQIDAKKELQLLKDFQPDKPLMVMEFWTGWFDHWTEARQTRSLETFAIELENILERGASLNFYMFHGGTNWGFMNGANNFGEDYQADITSYDYDCLLSEAGDYTEKYFKAKELLQKYQKVATRFVEEVPLSTRITFPPESVTQMLKFEDIFKKTSYQTFEKNPIPMELIAINSNSGQSFGYIVYRKTGLNIPPNSTLKLKGKIRDQAIVLLNGQLKSQKLKSVDDLNGFGYWRSEDSFLYLNNQNMVDATLDIIVNNWGRINFGKLKDFRQHKGLYQCDLFLNDEILNDWTIKPLEFKAEWTRNLSEWRDVETVAGPAIYKAVFNTNVLKNCFIDMRDWGQGCVILNDFVLGRYCSLGPQYTMFMPAAFLKKGRNTILVFEHFEAANCIKFTSSPIWDKP</sequence>
<keyword evidence="11" id="KW-1185">Reference proteome</keyword>
<dbReference type="Gene3D" id="3.20.20.80">
    <property type="entry name" value="Glycosidases"/>
    <property type="match status" value="1"/>
</dbReference>
<evidence type="ECO:0000259" key="7">
    <source>
        <dbReference type="Pfam" id="PF01301"/>
    </source>
</evidence>
<dbReference type="InterPro" id="IPR026283">
    <property type="entry name" value="B-gal_1-like"/>
</dbReference>
<dbReference type="InterPro" id="IPR008979">
    <property type="entry name" value="Galactose-bd-like_sf"/>
</dbReference>
<comment type="catalytic activity">
    <reaction evidence="5">
        <text>Hydrolysis of terminal non-reducing beta-D-galactose residues in beta-D-galactosides.</text>
        <dbReference type="EC" id="3.2.1.23"/>
    </reaction>
</comment>
<feature type="active site" description="Nucleophile" evidence="4">
    <location>
        <position position="260"/>
    </location>
</feature>
<dbReference type="FunFam" id="3.20.20.80:FF:000115">
    <property type="entry name" value="Beta-galactosidase"/>
    <property type="match status" value="1"/>
</dbReference>
<dbReference type="EMBL" id="JARQZJ010000032">
    <property type="protein sequence ID" value="KAK9874561.1"/>
    <property type="molecule type" value="Genomic_DNA"/>
</dbReference>
<dbReference type="Pfam" id="PF21467">
    <property type="entry name" value="BetaGal_gal-bd"/>
    <property type="match status" value="1"/>
</dbReference>
<dbReference type="PIRSF" id="PIRSF006336">
    <property type="entry name" value="B-gal"/>
    <property type="match status" value="1"/>
</dbReference>
<keyword evidence="2 5" id="KW-0378">Hydrolase</keyword>
<dbReference type="PROSITE" id="PS01182">
    <property type="entry name" value="GLYCOSYL_HYDROL_F35"/>
    <property type="match status" value="1"/>
</dbReference>
<feature type="domain" description="Beta-galactosidase 1-like first all-beta" evidence="8">
    <location>
        <begin position="411"/>
        <end position="531"/>
    </location>
</feature>
<organism evidence="10 11">
    <name type="scientific">Henosepilachna vigintioctopunctata</name>
    <dbReference type="NCBI Taxonomy" id="420089"/>
    <lineage>
        <taxon>Eukaryota</taxon>
        <taxon>Metazoa</taxon>
        <taxon>Ecdysozoa</taxon>
        <taxon>Arthropoda</taxon>
        <taxon>Hexapoda</taxon>
        <taxon>Insecta</taxon>
        <taxon>Pterygota</taxon>
        <taxon>Neoptera</taxon>
        <taxon>Endopterygota</taxon>
        <taxon>Coleoptera</taxon>
        <taxon>Polyphaga</taxon>
        <taxon>Cucujiformia</taxon>
        <taxon>Coccinelloidea</taxon>
        <taxon>Coccinellidae</taxon>
        <taxon>Epilachninae</taxon>
        <taxon>Epilachnini</taxon>
        <taxon>Henosepilachna</taxon>
    </lineage>
</organism>
<evidence type="ECO:0000259" key="9">
    <source>
        <dbReference type="Pfam" id="PF21467"/>
    </source>
</evidence>
<evidence type="ECO:0000313" key="10">
    <source>
        <dbReference type="EMBL" id="KAK9874561.1"/>
    </source>
</evidence>
<evidence type="ECO:0000256" key="2">
    <source>
        <dbReference type="ARBA" id="ARBA00022801"/>
    </source>
</evidence>